<keyword evidence="3" id="KW-1185">Reference proteome</keyword>
<dbReference type="Pfam" id="PF12146">
    <property type="entry name" value="Hydrolase_4"/>
    <property type="match status" value="1"/>
</dbReference>
<dbReference type="EMBL" id="QOVF01000001">
    <property type="protein sequence ID" value="KAA0697051.1"/>
    <property type="molecule type" value="Genomic_DNA"/>
</dbReference>
<sequence>MLHEWLPEDRQCKALMLISHGMAEHAARYDRLAQQLNFHGFAVAALDQRGHGQSSLGQKQGHFADQDGWRKVTDDIALLLREGQALAPGKPVFLFGHSMGSYIVQGFLLRHRADLAGVVLSGSNAHPPALSRFGRAAATLEGRIRGADQPALGISKLSFGQFNKAFRPARTEFDWLSRDPAEVDRYVADPMCGFNCTARLWQDLFGGLLQIADPRELKRIPDTFPVLIIGGSADPVSAGNGLARLQRRLQDAGLSQVSLQLYDDARHEILNETNRDQVTAELIEWLDTQLLATSNTANSTESTDVQA</sequence>
<dbReference type="PANTHER" id="PTHR11614">
    <property type="entry name" value="PHOSPHOLIPASE-RELATED"/>
    <property type="match status" value="1"/>
</dbReference>
<name>A0A7V7GZI5_9GAMM</name>
<evidence type="ECO:0000313" key="2">
    <source>
        <dbReference type="EMBL" id="KAA0697051.1"/>
    </source>
</evidence>
<protein>
    <submittedName>
        <fullName evidence="2">Lysophospholipase</fullName>
    </submittedName>
</protein>
<proteinExistence type="predicted"/>
<evidence type="ECO:0000313" key="3">
    <source>
        <dbReference type="Proteomes" id="UP000463138"/>
    </source>
</evidence>
<evidence type="ECO:0000259" key="1">
    <source>
        <dbReference type="Pfam" id="PF12146"/>
    </source>
</evidence>
<dbReference type="SUPFAM" id="SSF53474">
    <property type="entry name" value="alpha/beta-Hydrolases"/>
    <property type="match status" value="1"/>
</dbReference>
<gene>
    <name evidence="2" type="ORF">DT594_04700</name>
</gene>
<dbReference type="OrthoDB" id="9806902at2"/>
<dbReference type="InterPro" id="IPR029058">
    <property type="entry name" value="AB_hydrolase_fold"/>
</dbReference>
<comment type="caution">
    <text evidence="2">The sequence shown here is derived from an EMBL/GenBank/DDBJ whole genome shotgun (WGS) entry which is preliminary data.</text>
</comment>
<dbReference type="Proteomes" id="UP000463138">
    <property type="component" value="Unassembled WGS sequence"/>
</dbReference>
<organism evidence="2 3">
    <name type="scientific">Halopseudomonas laoshanensis</name>
    <dbReference type="NCBI Taxonomy" id="2268758"/>
    <lineage>
        <taxon>Bacteria</taxon>
        <taxon>Pseudomonadati</taxon>
        <taxon>Pseudomonadota</taxon>
        <taxon>Gammaproteobacteria</taxon>
        <taxon>Pseudomonadales</taxon>
        <taxon>Pseudomonadaceae</taxon>
        <taxon>Halopseudomonas</taxon>
    </lineage>
</organism>
<accession>A0A7V7GZI5</accession>
<reference evidence="2 3" key="1">
    <citation type="submission" date="2018-07" db="EMBL/GenBank/DDBJ databases">
        <title>Pseudomonas laoshanensis sp. nov., isolated from soil.</title>
        <authorList>
            <person name="Sun J."/>
            <person name="Yu L."/>
            <person name="Wang M."/>
            <person name="Zhang C."/>
        </authorList>
    </citation>
    <scope>NUCLEOTIDE SEQUENCE [LARGE SCALE GENOMIC DNA]</scope>
    <source>
        <strain evidence="2 3">Y22</strain>
    </source>
</reference>
<dbReference type="AlphaFoldDB" id="A0A7V7GZI5"/>
<dbReference type="RefSeq" id="WP_149331952.1">
    <property type="nucleotide sequence ID" value="NZ_QOVF01000001.1"/>
</dbReference>
<feature type="domain" description="Serine aminopeptidase S33" evidence="1">
    <location>
        <begin position="12"/>
        <end position="274"/>
    </location>
</feature>
<dbReference type="InterPro" id="IPR022742">
    <property type="entry name" value="Hydrolase_4"/>
</dbReference>
<dbReference type="Gene3D" id="3.40.50.1820">
    <property type="entry name" value="alpha/beta hydrolase"/>
    <property type="match status" value="1"/>
</dbReference>
<dbReference type="InterPro" id="IPR051044">
    <property type="entry name" value="MAG_DAG_Lipase"/>
</dbReference>